<dbReference type="EMBL" id="CP139960">
    <property type="protein sequence ID" value="WQD36817.1"/>
    <property type="molecule type" value="Genomic_DNA"/>
</dbReference>
<evidence type="ECO:0000313" key="1">
    <source>
        <dbReference type="EMBL" id="WQD36817.1"/>
    </source>
</evidence>
<sequence length="107" mass="11573">MNLPNPIARLVATQNSFDSVAYAQCFSETAVVFDEGKTHQGRAAVQDWIAEANEKYKATMKPVGFEEKGAESVLKAEVSGDFPGSPLVLSYHLVIADDLIQSLKITG</sequence>
<protein>
    <submittedName>
        <fullName evidence="1">Nuclear transport factor 2 family protein</fullName>
    </submittedName>
</protein>
<keyword evidence="2" id="KW-1185">Reference proteome</keyword>
<dbReference type="SUPFAM" id="SSF54427">
    <property type="entry name" value="NTF2-like"/>
    <property type="match status" value="1"/>
</dbReference>
<dbReference type="RefSeq" id="WP_114790423.1">
    <property type="nucleotide sequence ID" value="NZ_CP139960.1"/>
</dbReference>
<reference evidence="1 2" key="1">
    <citation type="submission" date="2023-12" db="EMBL/GenBank/DDBJ databases">
        <title>Genome sequencing and assembly of bacterial species from a model synthetic community.</title>
        <authorList>
            <person name="Hogle S.L."/>
        </authorList>
    </citation>
    <scope>NUCLEOTIDE SEQUENCE [LARGE SCALE GENOMIC DNA]</scope>
    <source>
        <strain evidence="1 2">HAMBI_3031</strain>
    </source>
</reference>
<accession>A0ABZ0W0U7</accession>
<dbReference type="Gene3D" id="3.10.450.50">
    <property type="match status" value="1"/>
</dbReference>
<gene>
    <name evidence="1" type="ORF">U0035_14185</name>
</gene>
<evidence type="ECO:0000313" key="2">
    <source>
        <dbReference type="Proteomes" id="UP001325680"/>
    </source>
</evidence>
<dbReference type="Proteomes" id="UP001325680">
    <property type="component" value="Chromosome"/>
</dbReference>
<name>A0ABZ0W0U7_9BACT</name>
<proteinExistence type="predicted"/>
<organism evidence="1 2">
    <name type="scientific">Niabella yanshanensis</name>
    <dbReference type="NCBI Taxonomy" id="577386"/>
    <lineage>
        <taxon>Bacteria</taxon>
        <taxon>Pseudomonadati</taxon>
        <taxon>Bacteroidota</taxon>
        <taxon>Chitinophagia</taxon>
        <taxon>Chitinophagales</taxon>
        <taxon>Chitinophagaceae</taxon>
        <taxon>Niabella</taxon>
    </lineage>
</organism>
<dbReference type="InterPro" id="IPR032710">
    <property type="entry name" value="NTF2-like_dom_sf"/>
</dbReference>